<keyword evidence="2" id="KW-1048">Host nucleus</keyword>
<protein>
    <submittedName>
        <fullName evidence="3">Replication protein</fullName>
    </submittedName>
</protein>
<comment type="subcellular location">
    <subcellularLocation>
        <location evidence="1">Host nucleus</location>
    </subcellularLocation>
</comment>
<dbReference type="InterPro" id="IPR027417">
    <property type="entry name" value="P-loop_NTPase"/>
</dbReference>
<proteinExistence type="predicted"/>
<reference evidence="3" key="1">
    <citation type="submission" date="2022-11" db="EMBL/GenBank/DDBJ databases">
        <title>Viral composition of fish in Lhasa River revealed by metagenomics.</title>
        <authorList>
            <person name="Xi Y."/>
            <person name="Zhang W."/>
        </authorList>
    </citation>
    <scope>NUCLEOTIDE SEQUENCE</scope>
    <source>
        <strain evidence="3">Fi099par4</strain>
    </source>
</reference>
<sequence length="391" mass="45385">MSSTFVPFHHVDREWDARFNVPVVEDVDLLVANIKSEAQAGKYRYVMISGIEVGTKPYQPDYLIRHVHVAFVFINRVSKSSILKNLQIKQNLGYYLVPRNKSLPYSGWVKHHKKTESKLDESSLTLYEYGTLPLDKTGVSDQVTKRSETEKKRKLDEIIIEMKEMIERGEDDEAFKKFPRNYLTYGEKLKSIIHQRRDFFQSNGNPHIWLSGGPGSGKSAILQVVYPDYYNKNLDTKFFDRYDSKTHTHVLLQDVDHGTVEKLGAQFLKSICDEAGYPVDQKYKTPQIERLTILVTSNFNIRDVLPEDMPGRRENLAAIERRFFAVNIRDLLHTLGIKLLSKYEITQLKKQGNTDPKAIFMAWDYLRDCPTGDPLKAPEDYQQMIKDAYYK</sequence>
<evidence type="ECO:0000256" key="2">
    <source>
        <dbReference type="ARBA" id="ARBA00022562"/>
    </source>
</evidence>
<dbReference type="EMBL" id="OP933682">
    <property type="protein sequence ID" value="WAQ80604.1"/>
    <property type="molecule type" value="Genomic_DNA"/>
</dbReference>
<organism evidence="3">
    <name type="scientific">Fish-associated parvo-like hybrid virus</name>
    <dbReference type="NCBI Taxonomy" id="3003968"/>
    <lineage>
        <taxon>Viruses</taxon>
        <taxon>Monodnaviria</taxon>
        <taxon>Shotokuvirae</taxon>
        <taxon>Cossaviricota</taxon>
        <taxon>Quintoviricetes</taxon>
        <taxon>Piccovirales</taxon>
        <taxon>Parvoviridae</taxon>
    </lineage>
</organism>
<evidence type="ECO:0000313" key="3">
    <source>
        <dbReference type="EMBL" id="WAQ80604.1"/>
    </source>
</evidence>
<dbReference type="GO" id="GO:0042025">
    <property type="term" value="C:host cell nucleus"/>
    <property type="evidence" value="ECO:0007669"/>
    <property type="project" value="UniProtKB-SubCell"/>
</dbReference>
<accession>A0A9E9FWK6</accession>
<dbReference type="Gene3D" id="3.40.50.300">
    <property type="entry name" value="P-loop containing nucleotide triphosphate hydrolases"/>
    <property type="match status" value="1"/>
</dbReference>
<evidence type="ECO:0000256" key="1">
    <source>
        <dbReference type="ARBA" id="ARBA00004147"/>
    </source>
</evidence>
<dbReference type="SUPFAM" id="SSF52540">
    <property type="entry name" value="P-loop containing nucleoside triphosphate hydrolases"/>
    <property type="match status" value="1"/>
</dbReference>
<name>A0A9E9FWK6_9VIRU</name>